<evidence type="ECO:0000313" key="9">
    <source>
        <dbReference type="Proteomes" id="UP000199400"/>
    </source>
</evidence>
<keyword evidence="3" id="KW-0847">Vitamin C</keyword>
<dbReference type="SMART" id="SM00702">
    <property type="entry name" value="P4Hc"/>
    <property type="match status" value="1"/>
</dbReference>
<dbReference type="EMBL" id="FOMX01000011">
    <property type="protein sequence ID" value="SFE28511.1"/>
    <property type="molecule type" value="Genomic_DNA"/>
</dbReference>
<feature type="domain" description="Fe2OG dioxygenase" evidence="7">
    <location>
        <begin position="91"/>
        <end position="195"/>
    </location>
</feature>
<sequence>MYHRSLDLSHPPVWTVDDVLTASECAALIDRIESLGPVRAPVTMLRAPVLRPELRNNKRVTIDDPDLAALLFERARPAVPPRIGAMTVLGVSERLRCYRYDPGERYAPHFDGACVRADDERSLLTFMIYLNEDFTGGETHFLHLEQTVIPRTGLGVLFQHRLLHEARAVATGRKYAVRSDILYKGPRAPRERPSA</sequence>
<keyword evidence="2" id="KW-0479">Metal-binding</keyword>
<keyword evidence="4 8" id="KW-0223">Dioxygenase</keyword>
<evidence type="ECO:0000256" key="3">
    <source>
        <dbReference type="ARBA" id="ARBA00022896"/>
    </source>
</evidence>
<dbReference type="OrthoDB" id="269774at2"/>
<dbReference type="GO" id="GO:0031418">
    <property type="term" value="F:L-ascorbic acid binding"/>
    <property type="evidence" value="ECO:0007669"/>
    <property type="project" value="UniProtKB-KW"/>
</dbReference>
<evidence type="ECO:0000313" key="8">
    <source>
        <dbReference type="EMBL" id="SFE28511.1"/>
    </source>
</evidence>
<dbReference type="Gene3D" id="2.60.120.620">
    <property type="entry name" value="q2cbj1_9rhob like domain"/>
    <property type="match status" value="1"/>
</dbReference>
<dbReference type="InterPro" id="IPR005123">
    <property type="entry name" value="Oxoglu/Fe-dep_dioxygenase_dom"/>
</dbReference>
<dbReference type="GO" id="GO:0005506">
    <property type="term" value="F:iron ion binding"/>
    <property type="evidence" value="ECO:0007669"/>
    <property type="project" value="InterPro"/>
</dbReference>
<dbReference type="PROSITE" id="PS51471">
    <property type="entry name" value="FE2OG_OXY"/>
    <property type="match status" value="1"/>
</dbReference>
<dbReference type="AlphaFoldDB" id="A0A1I1Z9R8"/>
<dbReference type="RefSeq" id="WP_100793017.1">
    <property type="nucleotide sequence ID" value="NZ_FOMX01000011.1"/>
</dbReference>
<dbReference type="Proteomes" id="UP000199400">
    <property type="component" value="Unassembled WGS sequence"/>
</dbReference>
<proteinExistence type="predicted"/>
<dbReference type="GO" id="GO:0004656">
    <property type="term" value="F:procollagen-proline 4-dioxygenase activity"/>
    <property type="evidence" value="ECO:0007669"/>
    <property type="project" value="TreeGrafter"/>
</dbReference>
<keyword evidence="9" id="KW-1185">Reference proteome</keyword>
<dbReference type="PANTHER" id="PTHR10869">
    <property type="entry name" value="PROLYL 4-HYDROXYLASE ALPHA SUBUNIT"/>
    <property type="match status" value="1"/>
</dbReference>
<evidence type="ECO:0000256" key="2">
    <source>
        <dbReference type="ARBA" id="ARBA00022723"/>
    </source>
</evidence>
<keyword evidence="6" id="KW-0408">Iron</keyword>
<evidence type="ECO:0000256" key="4">
    <source>
        <dbReference type="ARBA" id="ARBA00022964"/>
    </source>
</evidence>
<dbReference type="PANTHER" id="PTHR10869:SF236">
    <property type="entry name" value="PROLYL 4-HYDROXYLASE ALPHA SUBUNIT DOMAIN-CONTAINING PROTEIN"/>
    <property type="match status" value="1"/>
</dbReference>
<name>A0A1I1Z9R8_9BACT</name>
<gene>
    <name evidence="8" type="ORF">SAMN02745121_03710</name>
</gene>
<dbReference type="Pfam" id="PF13640">
    <property type="entry name" value="2OG-FeII_Oxy_3"/>
    <property type="match status" value="1"/>
</dbReference>
<evidence type="ECO:0000259" key="7">
    <source>
        <dbReference type="PROSITE" id="PS51471"/>
    </source>
</evidence>
<accession>A0A1I1Z9R8</accession>
<dbReference type="InterPro" id="IPR044862">
    <property type="entry name" value="Pro_4_hyd_alph_FE2OG_OXY"/>
</dbReference>
<evidence type="ECO:0000256" key="1">
    <source>
        <dbReference type="ARBA" id="ARBA00001961"/>
    </source>
</evidence>
<keyword evidence="5" id="KW-0560">Oxidoreductase</keyword>
<evidence type="ECO:0000256" key="5">
    <source>
        <dbReference type="ARBA" id="ARBA00023002"/>
    </source>
</evidence>
<dbReference type="InterPro" id="IPR045054">
    <property type="entry name" value="P4HA-like"/>
</dbReference>
<protein>
    <submittedName>
        <fullName evidence="8">Predicted 2-oxoglutarate-and Fe(II)-dependent dioxygenase YbiX</fullName>
    </submittedName>
</protein>
<reference evidence="9" key="1">
    <citation type="submission" date="2016-10" db="EMBL/GenBank/DDBJ databases">
        <authorList>
            <person name="Varghese N."/>
            <person name="Submissions S."/>
        </authorList>
    </citation>
    <scope>NUCLEOTIDE SEQUENCE [LARGE SCALE GENOMIC DNA]</scope>
    <source>
        <strain evidence="9">ATCC 25963</strain>
    </source>
</reference>
<organism evidence="8 9">
    <name type="scientific">Nannocystis exedens</name>
    <dbReference type="NCBI Taxonomy" id="54"/>
    <lineage>
        <taxon>Bacteria</taxon>
        <taxon>Pseudomonadati</taxon>
        <taxon>Myxococcota</taxon>
        <taxon>Polyangia</taxon>
        <taxon>Nannocystales</taxon>
        <taxon>Nannocystaceae</taxon>
        <taxon>Nannocystis</taxon>
    </lineage>
</organism>
<dbReference type="STRING" id="54.SAMN02745121_03710"/>
<dbReference type="InterPro" id="IPR006620">
    <property type="entry name" value="Pro_4_hyd_alph"/>
</dbReference>
<evidence type="ECO:0000256" key="6">
    <source>
        <dbReference type="ARBA" id="ARBA00023004"/>
    </source>
</evidence>
<comment type="cofactor">
    <cofactor evidence="1">
        <name>L-ascorbate</name>
        <dbReference type="ChEBI" id="CHEBI:38290"/>
    </cofactor>
</comment>